<dbReference type="UniPathway" id="UPA00120">
    <property type="reaction ID" value="UER00203"/>
</dbReference>
<dbReference type="CDD" id="cd13631">
    <property type="entry name" value="PBP2_Ct-PDT_like"/>
    <property type="match status" value="1"/>
</dbReference>
<dbReference type="SUPFAM" id="SSF48600">
    <property type="entry name" value="Chorismate mutase II"/>
    <property type="match status" value="1"/>
</dbReference>
<accession>A0A1Y3XUY8</accession>
<dbReference type="GO" id="GO:0004664">
    <property type="term" value="F:prephenate dehydratase activity"/>
    <property type="evidence" value="ECO:0007669"/>
    <property type="project" value="UniProtKB-EC"/>
</dbReference>
<keyword evidence="10" id="KW-0028">Amino-acid biosynthesis</keyword>
<dbReference type="AlphaFoldDB" id="A0A1Y3XUY8"/>
<keyword evidence="9" id="KW-0963">Cytoplasm</keyword>
<dbReference type="GO" id="GO:0005737">
    <property type="term" value="C:cytoplasm"/>
    <property type="evidence" value="ECO:0007669"/>
    <property type="project" value="UniProtKB-SubCell"/>
</dbReference>
<evidence type="ECO:0000256" key="18">
    <source>
        <dbReference type="ARBA" id="ARBA00047848"/>
    </source>
</evidence>
<dbReference type="Pfam" id="PF01817">
    <property type="entry name" value="CM_2"/>
    <property type="match status" value="1"/>
</dbReference>
<feature type="site" description="Essential for prephenate dehydratase activity" evidence="19">
    <location>
        <position position="282"/>
    </location>
</feature>
<dbReference type="GO" id="GO:0046417">
    <property type="term" value="P:chorismate metabolic process"/>
    <property type="evidence" value="ECO:0007669"/>
    <property type="project" value="InterPro"/>
</dbReference>
<evidence type="ECO:0000256" key="10">
    <source>
        <dbReference type="ARBA" id="ARBA00022605"/>
    </source>
</evidence>
<sequence>MELSDIRMRIDEIDAQLLDLFCARMGLAADVARAKAGTGKAVFDPAREREKLARIAEQAPEHLRPQAIALFSLLMSMNKAEQQRILAPARPERISELMRRALKPHDEPFPALATVACQGVEGAYSQIAATRLFRVPSITFFDTFEDVFRAVCEGRCAFGVVPIENSTAGSVNAVYDLLAAHSCYIVRSLRQKIDHSLLAKPGTRLEDIREVCSHEQALAQCAGYLARLGVQATPCKNTARAAELVAGSDRRDLAALSSRACAELYGLDIIEPDVQDSDNNYTRFVVISAEPAIWPGAQRTSLMLALSHEPGSLFRVLERFYALDINLVKLESRPIPGRDFEFMFYFDIDCPVGAEALGTLLDGLGDVCERFTYFGSYTEVL</sequence>
<dbReference type="PROSITE" id="PS51171">
    <property type="entry name" value="PREPHENATE_DEHYDR_3"/>
    <property type="match status" value="1"/>
</dbReference>
<evidence type="ECO:0000256" key="8">
    <source>
        <dbReference type="ARBA" id="ARBA00021872"/>
    </source>
</evidence>
<dbReference type="GO" id="GO:0009094">
    <property type="term" value="P:L-phenylalanine biosynthetic process"/>
    <property type="evidence" value="ECO:0007669"/>
    <property type="project" value="UniProtKB-UniPathway"/>
</dbReference>
<dbReference type="PIRSF" id="PIRSF001500">
    <property type="entry name" value="Chor_mut_pdt_Ppr"/>
    <property type="match status" value="1"/>
</dbReference>
<keyword evidence="14" id="KW-0456">Lyase</keyword>
<proteinExistence type="predicted"/>
<dbReference type="Gene3D" id="3.40.190.10">
    <property type="entry name" value="Periplasmic binding protein-like II"/>
    <property type="match status" value="2"/>
</dbReference>
<comment type="function">
    <text evidence="2">Catalyzes the Claisen rearrangement of chorismate to prephenate and the decarboxylation/dehydration of prephenate to phenylpyruvate.</text>
</comment>
<evidence type="ECO:0000256" key="15">
    <source>
        <dbReference type="ARBA" id="ARBA00023268"/>
    </source>
</evidence>
<evidence type="ECO:0000256" key="19">
    <source>
        <dbReference type="PIRSR" id="PIRSR001500-2"/>
    </source>
</evidence>
<gene>
    <name evidence="23" type="ORF">B5G02_04050</name>
</gene>
<evidence type="ECO:0000256" key="7">
    <source>
        <dbReference type="ARBA" id="ARBA00014401"/>
    </source>
</evidence>
<dbReference type="UniPathway" id="UPA00121">
    <property type="reaction ID" value="UER00345"/>
</dbReference>
<dbReference type="EMBL" id="NFIE01000007">
    <property type="protein sequence ID" value="OUN88941.1"/>
    <property type="molecule type" value="Genomic_DNA"/>
</dbReference>
<evidence type="ECO:0000256" key="3">
    <source>
        <dbReference type="ARBA" id="ARBA00004496"/>
    </source>
</evidence>
<dbReference type="GO" id="GO:0004106">
    <property type="term" value="F:chorismate mutase activity"/>
    <property type="evidence" value="ECO:0007669"/>
    <property type="project" value="UniProtKB-EC"/>
</dbReference>
<evidence type="ECO:0000259" key="22">
    <source>
        <dbReference type="PROSITE" id="PS51671"/>
    </source>
</evidence>
<evidence type="ECO:0000313" key="23">
    <source>
        <dbReference type="EMBL" id="OUN88941.1"/>
    </source>
</evidence>
<comment type="subcellular location">
    <subcellularLocation>
        <location evidence="3">Cytoplasm</location>
    </subcellularLocation>
</comment>
<protein>
    <recommendedName>
        <fullName evidence="7">Bifunctional chorismate mutase/prephenate dehydratase</fullName>
        <ecNumber evidence="6">4.2.1.51</ecNumber>
    </recommendedName>
    <alternativeName>
        <fullName evidence="17">Chorismate mutase-prephenate dehydratase</fullName>
    </alternativeName>
    <alternativeName>
        <fullName evidence="8">Prephenate dehydratase</fullName>
    </alternativeName>
    <alternativeName>
        <fullName evidence="16">p-protein</fullName>
    </alternativeName>
</protein>
<comment type="caution">
    <text evidence="23">The sequence shown here is derived from an EMBL/GenBank/DDBJ whole genome shotgun (WGS) entry which is preliminary data.</text>
</comment>
<dbReference type="SUPFAM" id="SSF55021">
    <property type="entry name" value="ACT-like"/>
    <property type="match status" value="1"/>
</dbReference>
<organism evidence="23 24">
    <name type="scientific">[Collinsella] massiliensis</name>
    <dbReference type="NCBI Taxonomy" id="1232426"/>
    <lineage>
        <taxon>Bacteria</taxon>
        <taxon>Bacillati</taxon>
        <taxon>Actinomycetota</taxon>
        <taxon>Coriobacteriia</taxon>
        <taxon>Coriobacteriales</taxon>
        <taxon>Coriobacteriaceae</taxon>
        <taxon>Enorma</taxon>
    </lineage>
</organism>
<evidence type="ECO:0000256" key="14">
    <source>
        <dbReference type="ARBA" id="ARBA00023239"/>
    </source>
</evidence>
<dbReference type="SMART" id="SM00830">
    <property type="entry name" value="CM_2"/>
    <property type="match status" value="1"/>
</dbReference>
<evidence type="ECO:0000259" key="21">
    <source>
        <dbReference type="PROSITE" id="PS51171"/>
    </source>
</evidence>
<evidence type="ECO:0000256" key="12">
    <source>
        <dbReference type="ARBA" id="ARBA00023222"/>
    </source>
</evidence>
<evidence type="ECO:0000256" key="16">
    <source>
        <dbReference type="ARBA" id="ARBA00031175"/>
    </source>
</evidence>
<dbReference type="InterPro" id="IPR002701">
    <property type="entry name" value="CM_II_prokaryot"/>
</dbReference>
<dbReference type="InterPro" id="IPR036263">
    <property type="entry name" value="Chorismate_II_sf"/>
</dbReference>
<dbReference type="PANTHER" id="PTHR21022:SF19">
    <property type="entry name" value="PREPHENATE DEHYDRATASE-RELATED"/>
    <property type="match status" value="1"/>
</dbReference>
<evidence type="ECO:0000313" key="24">
    <source>
        <dbReference type="Proteomes" id="UP000195781"/>
    </source>
</evidence>
<keyword evidence="13" id="KW-0413">Isomerase</keyword>
<evidence type="ECO:0000256" key="6">
    <source>
        <dbReference type="ARBA" id="ARBA00013147"/>
    </source>
</evidence>
<dbReference type="Proteomes" id="UP000195781">
    <property type="component" value="Unassembled WGS sequence"/>
</dbReference>
<dbReference type="CDD" id="cd04905">
    <property type="entry name" value="ACT_CM-PDT"/>
    <property type="match status" value="1"/>
</dbReference>
<keyword evidence="15" id="KW-0511">Multifunctional enzyme</keyword>
<dbReference type="PROSITE" id="PS00857">
    <property type="entry name" value="PREPHENATE_DEHYDR_1"/>
    <property type="match status" value="1"/>
</dbReference>
<comment type="pathway">
    <text evidence="5">Metabolic intermediate biosynthesis; prephenate biosynthesis; prephenate from chorismate: step 1/1.</text>
</comment>
<evidence type="ECO:0000256" key="4">
    <source>
        <dbReference type="ARBA" id="ARBA00004741"/>
    </source>
</evidence>
<feature type="domain" description="Prephenate dehydratase" evidence="21">
    <location>
        <begin position="114"/>
        <end position="289"/>
    </location>
</feature>
<dbReference type="EC" id="4.2.1.51" evidence="6"/>
<evidence type="ECO:0000256" key="9">
    <source>
        <dbReference type="ARBA" id="ARBA00022490"/>
    </source>
</evidence>
<dbReference type="InterPro" id="IPR036979">
    <property type="entry name" value="CM_dom_sf"/>
</dbReference>
<dbReference type="SUPFAM" id="SSF53850">
    <property type="entry name" value="Periplasmic binding protein-like II"/>
    <property type="match status" value="1"/>
</dbReference>
<dbReference type="InterPro" id="IPR045865">
    <property type="entry name" value="ACT-like_dom_sf"/>
</dbReference>
<dbReference type="Gene3D" id="3.30.70.260">
    <property type="match status" value="1"/>
</dbReference>
<evidence type="ECO:0000256" key="1">
    <source>
        <dbReference type="ARBA" id="ARBA00000824"/>
    </source>
</evidence>
<dbReference type="Gene3D" id="1.20.59.10">
    <property type="entry name" value="Chorismate mutase"/>
    <property type="match status" value="1"/>
</dbReference>
<dbReference type="OrthoDB" id="9802281at2"/>
<keyword evidence="12" id="KW-0584">Phenylalanine biosynthesis</keyword>
<feature type="domain" description="Chorismate mutase" evidence="20">
    <location>
        <begin position="1"/>
        <end position="86"/>
    </location>
</feature>
<dbReference type="InterPro" id="IPR008242">
    <property type="entry name" value="Chor_mutase/pphenate_deHydtase"/>
</dbReference>
<feature type="domain" description="ACT" evidence="22">
    <location>
        <begin position="301"/>
        <end position="381"/>
    </location>
</feature>
<dbReference type="RefSeq" id="WP_094335294.1">
    <property type="nucleotide sequence ID" value="NZ_NFIE01000007.1"/>
</dbReference>
<comment type="pathway">
    <text evidence="4">Amino-acid biosynthesis; L-phenylalanine biosynthesis; phenylpyruvate from prephenate: step 1/1.</text>
</comment>
<evidence type="ECO:0000259" key="20">
    <source>
        <dbReference type="PROSITE" id="PS51168"/>
    </source>
</evidence>
<dbReference type="InterPro" id="IPR001086">
    <property type="entry name" value="Preph_deHydtase"/>
</dbReference>
<evidence type="ECO:0000256" key="13">
    <source>
        <dbReference type="ARBA" id="ARBA00023235"/>
    </source>
</evidence>
<evidence type="ECO:0000256" key="2">
    <source>
        <dbReference type="ARBA" id="ARBA00002364"/>
    </source>
</evidence>
<evidence type="ECO:0000256" key="17">
    <source>
        <dbReference type="ARBA" id="ARBA00031520"/>
    </source>
</evidence>
<dbReference type="PROSITE" id="PS51671">
    <property type="entry name" value="ACT"/>
    <property type="match status" value="1"/>
</dbReference>
<comment type="catalytic activity">
    <reaction evidence="18">
        <text>prephenate + H(+) = 3-phenylpyruvate + CO2 + H2O</text>
        <dbReference type="Rhea" id="RHEA:21648"/>
        <dbReference type="ChEBI" id="CHEBI:15377"/>
        <dbReference type="ChEBI" id="CHEBI:15378"/>
        <dbReference type="ChEBI" id="CHEBI:16526"/>
        <dbReference type="ChEBI" id="CHEBI:18005"/>
        <dbReference type="ChEBI" id="CHEBI:29934"/>
        <dbReference type="EC" id="4.2.1.51"/>
    </reaction>
</comment>
<comment type="catalytic activity">
    <reaction evidence="1">
        <text>chorismate = prephenate</text>
        <dbReference type="Rhea" id="RHEA:13897"/>
        <dbReference type="ChEBI" id="CHEBI:29748"/>
        <dbReference type="ChEBI" id="CHEBI:29934"/>
        <dbReference type="EC" id="5.4.99.5"/>
    </reaction>
</comment>
<dbReference type="Pfam" id="PF00800">
    <property type="entry name" value="PDT"/>
    <property type="match status" value="1"/>
</dbReference>
<dbReference type="InterPro" id="IPR018528">
    <property type="entry name" value="Preph_deHydtase_CS"/>
</dbReference>
<dbReference type="InterPro" id="IPR002912">
    <property type="entry name" value="ACT_dom"/>
</dbReference>
<keyword evidence="24" id="KW-1185">Reference proteome</keyword>
<evidence type="ECO:0000256" key="5">
    <source>
        <dbReference type="ARBA" id="ARBA00004817"/>
    </source>
</evidence>
<dbReference type="PANTHER" id="PTHR21022">
    <property type="entry name" value="PREPHENATE DEHYDRATASE P PROTEIN"/>
    <property type="match status" value="1"/>
</dbReference>
<reference evidence="24" key="1">
    <citation type="submission" date="2017-04" db="EMBL/GenBank/DDBJ databases">
        <title>Function of individual gut microbiota members based on whole genome sequencing of pure cultures obtained from chicken caecum.</title>
        <authorList>
            <person name="Medvecky M."/>
            <person name="Cejkova D."/>
            <person name="Polansky O."/>
            <person name="Karasova D."/>
            <person name="Kubasova T."/>
            <person name="Cizek A."/>
            <person name="Rychlik I."/>
        </authorList>
    </citation>
    <scope>NUCLEOTIDE SEQUENCE [LARGE SCALE GENOMIC DNA]</scope>
    <source>
        <strain evidence="24">An5</strain>
    </source>
</reference>
<keyword evidence="11" id="KW-0057">Aromatic amino acid biosynthesis</keyword>
<dbReference type="PROSITE" id="PS51168">
    <property type="entry name" value="CHORISMATE_MUT_2"/>
    <property type="match status" value="1"/>
</dbReference>
<name>A0A1Y3XUY8_9ACTN</name>
<evidence type="ECO:0000256" key="11">
    <source>
        <dbReference type="ARBA" id="ARBA00023141"/>
    </source>
</evidence>